<evidence type="ECO:0000256" key="3">
    <source>
        <dbReference type="ARBA" id="ARBA00022801"/>
    </source>
</evidence>
<proteinExistence type="inferred from homology"/>
<evidence type="ECO:0000256" key="4">
    <source>
        <dbReference type="ARBA" id="ARBA00022825"/>
    </source>
</evidence>
<evidence type="ECO:0000313" key="9">
    <source>
        <dbReference type="EMBL" id="MFC6882872.1"/>
    </source>
</evidence>
<evidence type="ECO:0000256" key="7">
    <source>
        <dbReference type="SAM" id="Phobius"/>
    </source>
</evidence>
<dbReference type="PROSITE" id="PS51892">
    <property type="entry name" value="SUBTILASE"/>
    <property type="match status" value="1"/>
</dbReference>
<comment type="caution">
    <text evidence="9">The sequence shown here is derived from an EMBL/GenBank/DDBJ whole genome shotgun (WGS) entry which is preliminary data.</text>
</comment>
<keyword evidence="7" id="KW-0812">Transmembrane</keyword>
<evidence type="ECO:0000256" key="2">
    <source>
        <dbReference type="ARBA" id="ARBA00022670"/>
    </source>
</evidence>
<protein>
    <submittedName>
        <fullName evidence="9">S8 family serine peptidase</fullName>
    </submittedName>
</protein>
<keyword evidence="2 5" id="KW-0645">Protease</keyword>
<gene>
    <name evidence="9" type="ORF">ACFQKB_24170</name>
</gene>
<dbReference type="SUPFAM" id="SSF52743">
    <property type="entry name" value="Subtilisin-like"/>
    <property type="match status" value="1"/>
</dbReference>
<keyword evidence="4 5" id="KW-0720">Serine protease</keyword>
<dbReference type="PANTHER" id="PTHR43806:SF11">
    <property type="entry name" value="CEREVISIN-RELATED"/>
    <property type="match status" value="1"/>
</dbReference>
<name>A0ABW2CM41_9ACTN</name>
<dbReference type="InterPro" id="IPR015500">
    <property type="entry name" value="Peptidase_S8_subtilisin-rel"/>
</dbReference>
<organism evidence="9 10">
    <name type="scientific">Actinomadura yumaensis</name>
    <dbReference type="NCBI Taxonomy" id="111807"/>
    <lineage>
        <taxon>Bacteria</taxon>
        <taxon>Bacillati</taxon>
        <taxon>Actinomycetota</taxon>
        <taxon>Actinomycetes</taxon>
        <taxon>Streptosporangiales</taxon>
        <taxon>Thermomonosporaceae</taxon>
        <taxon>Actinomadura</taxon>
    </lineage>
</organism>
<dbReference type="InterPro" id="IPR000209">
    <property type="entry name" value="Peptidase_S8/S53_dom"/>
</dbReference>
<feature type="region of interest" description="Disordered" evidence="6">
    <location>
        <begin position="338"/>
        <end position="371"/>
    </location>
</feature>
<keyword evidence="7" id="KW-0472">Membrane</keyword>
<dbReference type="PRINTS" id="PR00723">
    <property type="entry name" value="SUBTILISIN"/>
</dbReference>
<dbReference type="InterPro" id="IPR036852">
    <property type="entry name" value="Peptidase_S8/S53_dom_sf"/>
</dbReference>
<sequence length="371" mass="37800">MGRSWARDRLAYDRVWRLTRGQGVTAAVVDSGADTGHPMLSGRVSERVDLTGTGDRDCLGHGTAVASLIGGRDLTGRGVPLSGVAPEVRLLVVKQQNADEDERGGDRLPGAIRRAADRGAKVINVSIRARPSPDLERAVRHAQDRDAVVVAAAGNAEKRDGDPGPAYPASYPGVLSVAALGPDGARAETSSLQSRVDLGAPGKDVPAAWTGSGYNPQAQGTSFAAAYVTGVAALVRSYHPGLRQDQVVRRVLATADGSAGDGTGRGMVNPVQAVTAVVPGENGGPVAPRPAPAPATFAAPAPVDGRTRDVSAAVAGGALAAAALAALTGVIVPLGRRRGWRPGRVDLSSRPAEDDPVAEPPTQGTIGAPRS</sequence>
<dbReference type="EMBL" id="JBHSXS010000015">
    <property type="protein sequence ID" value="MFC6882872.1"/>
    <property type="molecule type" value="Genomic_DNA"/>
</dbReference>
<dbReference type="Gene3D" id="3.40.50.200">
    <property type="entry name" value="Peptidase S8/S53 domain"/>
    <property type="match status" value="1"/>
</dbReference>
<evidence type="ECO:0000313" key="10">
    <source>
        <dbReference type="Proteomes" id="UP001596380"/>
    </source>
</evidence>
<feature type="active site" description="Charge relay system" evidence="5">
    <location>
        <position position="61"/>
    </location>
</feature>
<feature type="active site" description="Charge relay system" evidence="5">
    <location>
        <position position="222"/>
    </location>
</feature>
<comment type="similarity">
    <text evidence="1 5">Belongs to the peptidase S8 family.</text>
</comment>
<keyword evidence="10" id="KW-1185">Reference proteome</keyword>
<dbReference type="InterPro" id="IPR050131">
    <property type="entry name" value="Peptidase_S8_subtilisin-like"/>
</dbReference>
<dbReference type="RefSeq" id="WP_160820359.1">
    <property type="nucleotide sequence ID" value="NZ_JBHSXE010000001.1"/>
</dbReference>
<feature type="transmembrane region" description="Helical" evidence="7">
    <location>
        <begin position="312"/>
        <end position="334"/>
    </location>
</feature>
<reference evidence="10" key="1">
    <citation type="journal article" date="2019" name="Int. J. Syst. Evol. Microbiol.">
        <title>The Global Catalogue of Microorganisms (GCM) 10K type strain sequencing project: providing services to taxonomists for standard genome sequencing and annotation.</title>
        <authorList>
            <consortium name="The Broad Institute Genomics Platform"/>
            <consortium name="The Broad Institute Genome Sequencing Center for Infectious Disease"/>
            <person name="Wu L."/>
            <person name="Ma J."/>
        </authorList>
    </citation>
    <scope>NUCLEOTIDE SEQUENCE [LARGE SCALE GENOMIC DNA]</scope>
    <source>
        <strain evidence="10">JCM 3369</strain>
    </source>
</reference>
<evidence type="ECO:0000259" key="8">
    <source>
        <dbReference type="Pfam" id="PF00082"/>
    </source>
</evidence>
<evidence type="ECO:0000256" key="5">
    <source>
        <dbReference type="PROSITE-ProRule" id="PRU01240"/>
    </source>
</evidence>
<accession>A0ABW2CM41</accession>
<evidence type="ECO:0000256" key="6">
    <source>
        <dbReference type="SAM" id="MobiDB-lite"/>
    </source>
</evidence>
<keyword evidence="3 5" id="KW-0378">Hydrolase</keyword>
<dbReference type="Pfam" id="PF00082">
    <property type="entry name" value="Peptidase_S8"/>
    <property type="match status" value="1"/>
</dbReference>
<evidence type="ECO:0000256" key="1">
    <source>
        <dbReference type="ARBA" id="ARBA00011073"/>
    </source>
</evidence>
<feature type="active site" description="Charge relay system" evidence="5">
    <location>
        <position position="30"/>
    </location>
</feature>
<dbReference type="PROSITE" id="PS00137">
    <property type="entry name" value="SUBTILASE_HIS"/>
    <property type="match status" value="1"/>
</dbReference>
<dbReference type="PANTHER" id="PTHR43806">
    <property type="entry name" value="PEPTIDASE S8"/>
    <property type="match status" value="1"/>
</dbReference>
<feature type="domain" description="Peptidase S8/S53" evidence="8">
    <location>
        <begin position="21"/>
        <end position="257"/>
    </location>
</feature>
<dbReference type="Proteomes" id="UP001596380">
    <property type="component" value="Unassembled WGS sequence"/>
</dbReference>
<dbReference type="InterPro" id="IPR022398">
    <property type="entry name" value="Peptidase_S8_His-AS"/>
</dbReference>
<keyword evidence="7" id="KW-1133">Transmembrane helix</keyword>